<name>A0A8S5QTX5_9CAUD</name>
<evidence type="ECO:0000313" key="1">
    <source>
        <dbReference type="EMBL" id="DAE22638.1"/>
    </source>
</evidence>
<dbReference type="EMBL" id="BK015735">
    <property type="protein sequence ID" value="DAE22638.1"/>
    <property type="molecule type" value="Genomic_DNA"/>
</dbReference>
<protein>
    <submittedName>
        <fullName evidence="1">Tail assembly chaperone</fullName>
    </submittedName>
</protein>
<organism evidence="1">
    <name type="scientific">Siphoviridae sp. ct5co22</name>
    <dbReference type="NCBI Taxonomy" id="2826294"/>
    <lineage>
        <taxon>Viruses</taxon>
        <taxon>Duplodnaviria</taxon>
        <taxon>Heunggongvirae</taxon>
        <taxon>Uroviricota</taxon>
        <taxon>Caudoviricetes</taxon>
    </lineage>
</organism>
<accession>A0A8S5QTX5</accession>
<reference evidence="1" key="1">
    <citation type="journal article" date="2021" name="Proc. Natl. Acad. Sci. U.S.A.">
        <title>A Catalog of Tens of Thousands of Viruses from Human Metagenomes Reveals Hidden Associations with Chronic Diseases.</title>
        <authorList>
            <person name="Tisza M.J."/>
            <person name="Buck C.B."/>
        </authorList>
    </citation>
    <scope>NUCLEOTIDE SEQUENCE</scope>
    <source>
        <strain evidence="1">Ct5co22</strain>
    </source>
</reference>
<sequence>MENLNFSDGKKTFLVNGKCEITFNPTDAAFAGKLYDVFEALEQKQKARKSLADANATGREIFDQMRQIDKEMREAIDGVFGAPVCDAVFGDMNLYAYGDGMPVWANFLLTIIDQFDEGIKREKALSNEKIAKYVKKYHR</sequence>
<proteinExistence type="predicted"/>